<evidence type="ECO:0000256" key="5">
    <source>
        <dbReference type="ARBA" id="ARBA00023136"/>
    </source>
</evidence>
<keyword evidence="11" id="KW-1185">Reference proteome</keyword>
<dbReference type="Pfam" id="PF07690">
    <property type="entry name" value="MFS_1"/>
    <property type="match status" value="1"/>
</dbReference>
<evidence type="ECO:0000313" key="10">
    <source>
        <dbReference type="Proteomes" id="UP000289805"/>
    </source>
</evidence>
<name>A0A4V1N597_9CELL</name>
<evidence type="ECO:0000313" key="11">
    <source>
        <dbReference type="Proteomes" id="UP000290517"/>
    </source>
</evidence>
<dbReference type="InterPro" id="IPR011701">
    <property type="entry name" value="MFS"/>
</dbReference>
<feature type="transmembrane region" description="Helical" evidence="6">
    <location>
        <begin position="111"/>
        <end position="135"/>
    </location>
</feature>
<dbReference type="GO" id="GO:0022857">
    <property type="term" value="F:transmembrane transporter activity"/>
    <property type="evidence" value="ECO:0007669"/>
    <property type="project" value="InterPro"/>
</dbReference>
<dbReference type="SUPFAM" id="SSF103473">
    <property type="entry name" value="MFS general substrate transporter"/>
    <property type="match status" value="1"/>
</dbReference>
<feature type="transmembrane region" description="Helical" evidence="6">
    <location>
        <begin position="87"/>
        <end position="105"/>
    </location>
</feature>
<dbReference type="Proteomes" id="UP000289805">
    <property type="component" value="Unassembled WGS sequence"/>
</dbReference>
<comment type="caution">
    <text evidence="9">The sequence shown here is derived from an EMBL/GenBank/DDBJ whole genome shotgun (WGS) entry which is preliminary data.</text>
</comment>
<dbReference type="InterPro" id="IPR020846">
    <property type="entry name" value="MFS_dom"/>
</dbReference>
<feature type="transmembrane region" description="Helical" evidence="6">
    <location>
        <begin position="21"/>
        <end position="40"/>
    </location>
</feature>
<organism evidence="9 10">
    <name type="scientific">Oerskovia turbata</name>
    <dbReference type="NCBI Taxonomy" id="1713"/>
    <lineage>
        <taxon>Bacteria</taxon>
        <taxon>Bacillati</taxon>
        <taxon>Actinomycetota</taxon>
        <taxon>Actinomycetes</taxon>
        <taxon>Micrococcales</taxon>
        <taxon>Cellulomonadaceae</taxon>
        <taxon>Oerskovia</taxon>
    </lineage>
</organism>
<gene>
    <name evidence="8" type="ORF">EQW73_13795</name>
    <name evidence="9" type="ORF">EQW78_06785</name>
</gene>
<dbReference type="PANTHER" id="PTHR43385">
    <property type="entry name" value="RIBOFLAVIN TRANSPORTER RIBJ"/>
    <property type="match status" value="1"/>
</dbReference>
<evidence type="ECO:0000256" key="1">
    <source>
        <dbReference type="ARBA" id="ARBA00004651"/>
    </source>
</evidence>
<feature type="transmembrane region" description="Helical" evidence="6">
    <location>
        <begin position="225"/>
        <end position="247"/>
    </location>
</feature>
<evidence type="ECO:0000256" key="3">
    <source>
        <dbReference type="ARBA" id="ARBA00022692"/>
    </source>
</evidence>
<feature type="domain" description="Major facilitator superfamily (MFS) profile" evidence="7">
    <location>
        <begin position="1"/>
        <end position="404"/>
    </location>
</feature>
<dbReference type="RefSeq" id="WP_129429580.1">
    <property type="nucleotide sequence ID" value="NZ_JOFV01000007.1"/>
</dbReference>
<dbReference type="GO" id="GO:0005886">
    <property type="term" value="C:plasma membrane"/>
    <property type="evidence" value="ECO:0007669"/>
    <property type="project" value="UniProtKB-SubCell"/>
</dbReference>
<dbReference type="OrthoDB" id="7200137at2"/>
<dbReference type="EMBL" id="SDJQ01000009">
    <property type="protein sequence ID" value="RXR34906.1"/>
    <property type="molecule type" value="Genomic_DNA"/>
</dbReference>
<dbReference type="InterPro" id="IPR052983">
    <property type="entry name" value="MFS_Riboflavin_Transporter"/>
</dbReference>
<dbReference type="InterPro" id="IPR036259">
    <property type="entry name" value="MFS_trans_sf"/>
</dbReference>
<evidence type="ECO:0000313" key="9">
    <source>
        <dbReference type="EMBL" id="RXR34906.1"/>
    </source>
</evidence>
<dbReference type="Proteomes" id="UP000290517">
    <property type="component" value="Unassembled WGS sequence"/>
</dbReference>
<dbReference type="AlphaFoldDB" id="A0A4V1N597"/>
<keyword evidence="4 6" id="KW-1133">Transmembrane helix</keyword>
<evidence type="ECO:0000256" key="6">
    <source>
        <dbReference type="SAM" id="Phobius"/>
    </source>
</evidence>
<dbReference type="PANTHER" id="PTHR43385:SF1">
    <property type="entry name" value="RIBOFLAVIN TRANSPORTER RIBJ"/>
    <property type="match status" value="1"/>
</dbReference>
<keyword evidence="2" id="KW-0813">Transport</keyword>
<feature type="transmembrane region" description="Helical" evidence="6">
    <location>
        <begin position="175"/>
        <end position="197"/>
    </location>
</feature>
<dbReference type="STRING" id="1713.GCA_000718325_01762"/>
<sequence length="404" mass="41005">MKTPSHLEGWPRVRAGGPRGALATLCLTQIVGWGVLYYSFPVALPAITADTGWSTTASMGASSLALVVAAGAGLLVGRVIDRRGPRATMTAGSVIAAAATLGIAAAPSLWWFAAAWVLAGAAQAMVLYAPAFTALTRWHGPARGRALMILTLVAGLASTIFAPVTAALVDHLGWRQAYVVLAILLALTTIPGHALGLRAPWPPTPPHSPGPGPSSRRTITTSKPFILLTVATSLTAFALFAATIHLIPMLTWRGLSPAAAAWALGLSGAGQLLGRIAYAPLVAHTTPVTRTVALLGLAGATIALAGLLPGPVGALLAAAVILGIARGAYTLLQSTAVSDRWGTNGFGHLYGILNAPTALAMALAPWAASALRDATGSYPMTFALLAAVAALAALIALGTRTAHP</sequence>
<feature type="transmembrane region" description="Helical" evidence="6">
    <location>
        <begin position="380"/>
        <end position="399"/>
    </location>
</feature>
<evidence type="ECO:0000256" key="2">
    <source>
        <dbReference type="ARBA" id="ARBA00022448"/>
    </source>
</evidence>
<keyword evidence="5 6" id="KW-0472">Membrane</keyword>
<feature type="transmembrane region" description="Helical" evidence="6">
    <location>
        <begin position="60"/>
        <end position="80"/>
    </location>
</feature>
<dbReference type="Gene3D" id="1.20.1250.20">
    <property type="entry name" value="MFS general substrate transporter like domains"/>
    <property type="match status" value="1"/>
</dbReference>
<dbReference type="PROSITE" id="PS50850">
    <property type="entry name" value="MFS"/>
    <property type="match status" value="1"/>
</dbReference>
<evidence type="ECO:0000313" key="8">
    <source>
        <dbReference type="EMBL" id="RXR24890.1"/>
    </source>
</evidence>
<proteinExistence type="predicted"/>
<evidence type="ECO:0000256" key="4">
    <source>
        <dbReference type="ARBA" id="ARBA00022989"/>
    </source>
</evidence>
<feature type="transmembrane region" description="Helical" evidence="6">
    <location>
        <begin position="147"/>
        <end position="169"/>
    </location>
</feature>
<protein>
    <submittedName>
        <fullName evidence="9">MFS transporter</fullName>
    </submittedName>
</protein>
<accession>A0A4V1N597</accession>
<evidence type="ECO:0000259" key="7">
    <source>
        <dbReference type="PROSITE" id="PS50850"/>
    </source>
</evidence>
<feature type="transmembrane region" description="Helical" evidence="6">
    <location>
        <begin position="349"/>
        <end position="368"/>
    </location>
</feature>
<comment type="subcellular location">
    <subcellularLocation>
        <location evidence="1">Cell membrane</location>
        <topology evidence="1">Multi-pass membrane protein</topology>
    </subcellularLocation>
</comment>
<dbReference type="EMBL" id="SDJR01000008">
    <property type="protein sequence ID" value="RXR24890.1"/>
    <property type="molecule type" value="Genomic_DNA"/>
</dbReference>
<reference evidence="10 11" key="1">
    <citation type="submission" date="2019-01" db="EMBL/GenBank/DDBJ databases">
        <title>Oerskovia turbata Genome sequencing and assembly.</title>
        <authorList>
            <person name="Dou T."/>
        </authorList>
    </citation>
    <scope>NUCLEOTIDE SEQUENCE [LARGE SCALE GENOMIC DNA]</scope>
    <source>
        <strain evidence="9 10">JCM12123</strain>
        <strain evidence="8 11">JCM3160</strain>
    </source>
</reference>
<keyword evidence="3 6" id="KW-0812">Transmembrane</keyword>